<accession>A0A933MJS1</accession>
<evidence type="ECO:0000313" key="2">
    <source>
        <dbReference type="EMBL" id="MBI4726273.1"/>
    </source>
</evidence>
<dbReference type="InterPro" id="IPR025668">
    <property type="entry name" value="Tnp_DDE_dom"/>
</dbReference>
<reference evidence="2" key="1">
    <citation type="submission" date="2020-07" db="EMBL/GenBank/DDBJ databases">
        <title>Huge and variable diversity of episymbiotic CPR bacteria and DPANN archaea in groundwater ecosystems.</title>
        <authorList>
            <person name="He C.Y."/>
            <person name="Keren R."/>
            <person name="Whittaker M."/>
            <person name="Farag I.F."/>
            <person name="Doudna J."/>
            <person name="Cate J.H.D."/>
            <person name="Banfield J.F."/>
        </authorList>
    </citation>
    <scope>NUCLEOTIDE SEQUENCE</scope>
    <source>
        <strain evidence="2">NC_groundwater_1520_Pr4_B-0.1um_53_5</strain>
    </source>
</reference>
<name>A0A933MJS1_UNCT6</name>
<dbReference type="InterPro" id="IPR012337">
    <property type="entry name" value="RNaseH-like_sf"/>
</dbReference>
<dbReference type="Pfam" id="PF13701">
    <property type="entry name" value="DDE_Tnp_1_4"/>
    <property type="match status" value="1"/>
</dbReference>
<feature type="domain" description="Transposase DDE" evidence="1">
    <location>
        <begin position="27"/>
        <end position="152"/>
    </location>
</feature>
<dbReference type="EMBL" id="JACQXR010000042">
    <property type="protein sequence ID" value="MBI4726273.1"/>
    <property type="molecule type" value="Genomic_DNA"/>
</dbReference>
<sequence length="154" mass="18169">MYRIRARADSGFFDHKFIAALEEHIYRIRARADSGFFDHKFIAALEEAHVGYAVVAKLTKPIKRTVCSIRYRLFKPTTAVVEFTYQPMGWKTPHRFVVIRRPVADNERYSYQVFVTNLPLQAEQVWYFYRPRAAIETDIRELKQSFSLAKNSDQ</sequence>
<dbReference type="Proteomes" id="UP000736328">
    <property type="component" value="Unassembled WGS sequence"/>
</dbReference>
<comment type="caution">
    <text evidence="2">The sequence shown here is derived from an EMBL/GenBank/DDBJ whole genome shotgun (WGS) entry which is preliminary data.</text>
</comment>
<gene>
    <name evidence="2" type="ORF">HY768_03440</name>
</gene>
<proteinExistence type="predicted"/>
<evidence type="ECO:0000259" key="1">
    <source>
        <dbReference type="Pfam" id="PF13701"/>
    </source>
</evidence>
<evidence type="ECO:0000313" key="3">
    <source>
        <dbReference type="Proteomes" id="UP000736328"/>
    </source>
</evidence>
<organism evidence="2 3">
    <name type="scientific">candidate division TA06 bacterium</name>
    <dbReference type="NCBI Taxonomy" id="2250710"/>
    <lineage>
        <taxon>Bacteria</taxon>
        <taxon>Bacteria division TA06</taxon>
    </lineage>
</organism>
<protein>
    <submittedName>
        <fullName evidence="2">Transposase</fullName>
    </submittedName>
</protein>
<dbReference type="SUPFAM" id="SSF53098">
    <property type="entry name" value="Ribonuclease H-like"/>
    <property type="match status" value="1"/>
</dbReference>
<dbReference type="AlphaFoldDB" id="A0A933MJS1"/>